<name>A0AAE9YN23_9CAUD</name>
<dbReference type="Proteomes" id="UP001217333">
    <property type="component" value="Segment"/>
</dbReference>
<accession>A0AAE9YN23</accession>
<evidence type="ECO:0000313" key="1">
    <source>
        <dbReference type="EMBL" id="WCX68710.1"/>
    </source>
</evidence>
<evidence type="ECO:0000313" key="2">
    <source>
        <dbReference type="Proteomes" id="UP001217333"/>
    </source>
</evidence>
<dbReference type="RefSeq" id="YP_012772457.1">
    <property type="nucleotide sequence ID" value="NC_111398.1"/>
</dbReference>
<reference evidence="1" key="1">
    <citation type="submission" date="2023-01" db="EMBL/GenBank/DDBJ databases">
        <authorList>
            <person name="Bringhurst R.M."/>
            <person name="Homer T.E."/>
        </authorList>
    </citation>
    <scope>NUCLEOTIDE SEQUENCE</scope>
</reference>
<keyword evidence="2" id="KW-1185">Reference proteome</keyword>
<protein>
    <submittedName>
        <fullName evidence="1">Uncharacterized protein</fullName>
    </submittedName>
</protein>
<dbReference type="EMBL" id="OQ362005">
    <property type="protein sequence ID" value="WCX68710.1"/>
    <property type="molecule type" value="Genomic_DNA"/>
</dbReference>
<proteinExistence type="predicted"/>
<sequence>MTLFAQQTIKVVPDHELDTWDYSFKDLTATIQFKSMQLTFANTDLQKCKEFQGKLTEAKNIFGTARIPADNLINALLAGGYQLIKTEINRPSTTTIPRDPWISSALNGSDKRLMSDMHNVPCGGALSNSATYRVGEASTVDEWNKAGASEDVVKVATKEQESARVSGENVRNVYTINLSNPGKDDFAEAVMAAFIDLDKRGR</sequence>
<organism evidence="1 2">
    <name type="scientific">Salmonella phage GSW6</name>
    <dbReference type="NCBI Taxonomy" id="3025422"/>
    <lineage>
        <taxon>Viruses</taxon>
        <taxon>Duplodnaviria</taxon>
        <taxon>Heunggongvirae</taxon>
        <taxon>Uroviricota</taxon>
        <taxon>Caudoviricetes</taxon>
        <taxon>Demerecviridae</taxon>
        <taxon>Markadamsvirinae</taxon>
        <taxon>Epseptimavirus</taxon>
        <taxon>Epseptimavirus GSW6</taxon>
    </lineage>
</organism>